<feature type="signal peptide" evidence="3">
    <location>
        <begin position="1"/>
        <end position="31"/>
    </location>
</feature>
<evidence type="ECO:0000256" key="3">
    <source>
        <dbReference type="SAM" id="SignalP"/>
    </source>
</evidence>
<protein>
    <recommendedName>
        <fullName evidence="4">DUF4352 domain-containing protein</fullName>
    </recommendedName>
</protein>
<organism evidence="5 6">
    <name type="scientific">Agrococcus versicolor</name>
    <dbReference type="NCBI Taxonomy" id="501482"/>
    <lineage>
        <taxon>Bacteria</taxon>
        <taxon>Bacillati</taxon>
        <taxon>Actinomycetota</taxon>
        <taxon>Actinomycetes</taxon>
        <taxon>Micrococcales</taxon>
        <taxon>Microbacteriaceae</taxon>
        <taxon>Agrococcus</taxon>
    </lineage>
</organism>
<reference evidence="5 6" key="1">
    <citation type="journal article" date="2019" name="Int. J. Syst. Evol. Microbiol.">
        <title>The Global Catalogue of Microorganisms (GCM) 10K type strain sequencing project: providing services to taxonomists for standard genome sequencing and annotation.</title>
        <authorList>
            <consortium name="The Broad Institute Genomics Platform"/>
            <consortium name="The Broad Institute Genome Sequencing Center for Infectious Disease"/>
            <person name="Wu L."/>
            <person name="Ma J."/>
        </authorList>
    </citation>
    <scope>NUCLEOTIDE SEQUENCE [LARGE SCALE GENOMIC DNA]</scope>
    <source>
        <strain evidence="5 6">JCM 16026</strain>
    </source>
</reference>
<accession>A0ABN3AWT0</accession>
<feature type="chain" id="PRO_5045667779" description="DUF4352 domain-containing protein" evidence="3">
    <location>
        <begin position="32"/>
        <end position="190"/>
    </location>
</feature>
<evidence type="ECO:0000256" key="2">
    <source>
        <dbReference type="SAM" id="MobiDB-lite"/>
    </source>
</evidence>
<keyword evidence="6" id="KW-1185">Reference proteome</keyword>
<dbReference type="RefSeq" id="WP_344344185.1">
    <property type="nucleotide sequence ID" value="NZ_BAAAQT010000008.1"/>
</dbReference>
<dbReference type="EMBL" id="BAAAQT010000008">
    <property type="protein sequence ID" value="GAA2175403.1"/>
    <property type="molecule type" value="Genomic_DNA"/>
</dbReference>
<comment type="caution">
    <text evidence="5">The sequence shown here is derived from an EMBL/GenBank/DDBJ whole genome shotgun (WGS) entry which is preliminary data.</text>
</comment>
<gene>
    <name evidence="5" type="ORF">GCM10009846_25170</name>
</gene>
<name>A0ABN3AWT0_9MICO</name>
<feature type="region of interest" description="Disordered" evidence="2">
    <location>
        <begin position="35"/>
        <end position="63"/>
    </location>
</feature>
<dbReference type="Gene3D" id="2.60.40.1240">
    <property type="match status" value="1"/>
</dbReference>
<dbReference type="SUPFAM" id="SSF81982">
    <property type="entry name" value="Antigen MPT63/MPB63 (immunoprotective extracellular protein)"/>
    <property type="match status" value="1"/>
</dbReference>
<dbReference type="Pfam" id="PF11611">
    <property type="entry name" value="DUF4352"/>
    <property type="match status" value="1"/>
</dbReference>
<feature type="compositionally biased region" description="Low complexity" evidence="2">
    <location>
        <begin position="35"/>
        <end position="47"/>
    </location>
</feature>
<keyword evidence="1 3" id="KW-0732">Signal</keyword>
<feature type="domain" description="DUF4352" evidence="4">
    <location>
        <begin position="63"/>
        <end position="184"/>
    </location>
</feature>
<dbReference type="InterPro" id="IPR029051">
    <property type="entry name" value="DUF4352"/>
</dbReference>
<evidence type="ECO:0000313" key="5">
    <source>
        <dbReference type="EMBL" id="GAA2175403.1"/>
    </source>
</evidence>
<proteinExistence type="predicted"/>
<dbReference type="Proteomes" id="UP001501599">
    <property type="component" value="Unassembled WGS sequence"/>
</dbReference>
<sequence>MHTASSTIARRLAAAAPIVVAALALVGCAGASTAGSGSPAEPAPAATDQAVETAAPAEEAQPGVGQVVSSNGWDFTVVSVGAAQEAVGAGALSTPAQGVYVPVTVTIVNTSNEAQFLSSDSVAIVDANGAEYSADTVAGVYDDTAIPLGDVNPGIALTGPVYFDVPDGTTPTAVTFTGGLFGGETVTVTL</sequence>
<dbReference type="InterPro" id="IPR029050">
    <property type="entry name" value="Immunoprotect_excell_Ig-like"/>
</dbReference>
<evidence type="ECO:0000256" key="1">
    <source>
        <dbReference type="ARBA" id="ARBA00022729"/>
    </source>
</evidence>
<evidence type="ECO:0000259" key="4">
    <source>
        <dbReference type="Pfam" id="PF11611"/>
    </source>
</evidence>
<evidence type="ECO:0000313" key="6">
    <source>
        <dbReference type="Proteomes" id="UP001501599"/>
    </source>
</evidence>